<reference evidence="2" key="1">
    <citation type="submission" date="2017-01" db="EMBL/GenBank/DDBJ databases">
        <authorList>
            <person name="Varghese N."/>
            <person name="Submissions S."/>
        </authorList>
    </citation>
    <scope>NUCLEOTIDE SEQUENCE [LARGE SCALE GENOMIC DNA]</scope>
    <source>
        <strain evidence="2">DSM 21768</strain>
    </source>
</reference>
<keyword evidence="2" id="KW-1185">Reference proteome</keyword>
<accession>A0A1N7G4D9</accession>
<evidence type="ECO:0000313" key="1">
    <source>
        <dbReference type="EMBL" id="SIS07459.1"/>
    </source>
</evidence>
<proteinExistence type="predicted"/>
<sequence>MQYIVKRQHYGDKQYYAGDIRIVQDDFIAKKLKELGLIADKPSKTTKTKADA</sequence>
<evidence type="ECO:0000313" key="2">
    <source>
        <dbReference type="Proteomes" id="UP000187495"/>
    </source>
</evidence>
<protein>
    <submittedName>
        <fullName evidence="1">Uncharacterized protein</fullName>
    </submittedName>
</protein>
<gene>
    <name evidence="1" type="ORF">SAMN02745664_12324</name>
</gene>
<dbReference type="EMBL" id="FTNU01000023">
    <property type="protein sequence ID" value="SIS07459.1"/>
    <property type="molecule type" value="Genomic_DNA"/>
</dbReference>
<dbReference type="AlphaFoldDB" id="A0A1N7G4D9"/>
<name>A0A1N7G4D9_9GAMM</name>
<dbReference type="Proteomes" id="UP000187495">
    <property type="component" value="Unassembled WGS sequence"/>
</dbReference>
<organism evidence="1 2">
    <name type="scientific">Moraxella cuniculi DSM 21768</name>
    <dbReference type="NCBI Taxonomy" id="1122245"/>
    <lineage>
        <taxon>Bacteria</taxon>
        <taxon>Pseudomonadati</taxon>
        <taxon>Pseudomonadota</taxon>
        <taxon>Gammaproteobacteria</taxon>
        <taxon>Moraxellales</taxon>
        <taxon>Moraxellaceae</taxon>
        <taxon>Moraxella</taxon>
    </lineage>
</organism>
<dbReference type="RefSeq" id="WP_158078458.1">
    <property type="nucleotide sequence ID" value="NZ_FTNU01000023.1"/>
</dbReference>